<keyword evidence="3" id="KW-1185">Reference proteome</keyword>
<comment type="caution">
    <text evidence="2">The sequence shown here is derived from an EMBL/GenBank/DDBJ whole genome shotgun (WGS) entry which is preliminary data.</text>
</comment>
<proteinExistence type="predicted"/>
<dbReference type="Pfam" id="PF21777">
    <property type="entry name" value="SDR-like"/>
    <property type="match status" value="1"/>
</dbReference>
<organism evidence="2 3">
    <name type="scientific">Novosphingobium fluoreni</name>
    <dbReference type="NCBI Taxonomy" id="1391222"/>
    <lineage>
        <taxon>Bacteria</taxon>
        <taxon>Pseudomonadati</taxon>
        <taxon>Pseudomonadota</taxon>
        <taxon>Alphaproteobacteria</taxon>
        <taxon>Sphingomonadales</taxon>
        <taxon>Sphingomonadaceae</taxon>
        <taxon>Novosphingobium</taxon>
    </lineage>
</organism>
<dbReference type="RefSeq" id="WP_246388173.1">
    <property type="nucleotide sequence ID" value="NZ_JACIDY010000001.1"/>
</dbReference>
<feature type="domain" description="Short chain dehydrogenase-like proteobacteria" evidence="1">
    <location>
        <begin position="8"/>
        <end position="104"/>
    </location>
</feature>
<name>A0A7W6FWR6_9SPHN</name>
<reference evidence="2 3" key="1">
    <citation type="submission" date="2020-08" db="EMBL/GenBank/DDBJ databases">
        <title>Genomic Encyclopedia of Type Strains, Phase IV (KMG-IV): sequencing the most valuable type-strain genomes for metagenomic binning, comparative biology and taxonomic classification.</title>
        <authorList>
            <person name="Goeker M."/>
        </authorList>
    </citation>
    <scope>NUCLEOTIDE SEQUENCE [LARGE SCALE GENOMIC DNA]</scope>
    <source>
        <strain evidence="2 3">DSM 27568</strain>
    </source>
</reference>
<dbReference type="AlphaFoldDB" id="A0A7W6FWR6"/>
<gene>
    <name evidence="2" type="ORF">GGR39_000090</name>
</gene>
<protein>
    <recommendedName>
        <fullName evidence="1">Short chain dehydrogenase-like proteobacteria domain-containing protein</fullName>
    </recommendedName>
</protein>
<sequence length="117" mass="12013">MSAEAGMLRVGVLPTGPLDASSHFHAAVLPRIRDALAQGGDCVLLFDPADHTHREWRLGVVHGLARQYAPVRVNAIAGDDPPAIAAALAYLSRAPGVTGQLLPVAGTDAGAMLSSQG</sequence>
<accession>A0A7W6FWR6</accession>
<evidence type="ECO:0000313" key="3">
    <source>
        <dbReference type="Proteomes" id="UP000561459"/>
    </source>
</evidence>
<dbReference type="EMBL" id="JACIDY010000001">
    <property type="protein sequence ID" value="MBB3938461.1"/>
    <property type="molecule type" value="Genomic_DNA"/>
</dbReference>
<evidence type="ECO:0000259" key="1">
    <source>
        <dbReference type="Pfam" id="PF21777"/>
    </source>
</evidence>
<evidence type="ECO:0000313" key="2">
    <source>
        <dbReference type="EMBL" id="MBB3938461.1"/>
    </source>
</evidence>
<dbReference type="Proteomes" id="UP000561459">
    <property type="component" value="Unassembled WGS sequence"/>
</dbReference>
<dbReference type="InterPro" id="IPR048623">
    <property type="entry name" value="SDR-like_proteobact"/>
</dbReference>